<comment type="subcellular location">
    <subcellularLocation>
        <location evidence="14">Cytoplasm</location>
    </subcellularLocation>
</comment>
<dbReference type="NCBIfam" id="NF002537">
    <property type="entry name" value="PRK02090.1"/>
    <property type="match status" value="1"/>
</dbReference>
<gene>
    <name evidence="14" type="primary">cysH</name>
    <name evidence="16" type="ORF">HMPREF0027_0610</name>
</gene>
<reference evidence="16 17" key="1">
    <citation type="submission" date="2011-01" db="EMBL/GenBank/DDBJ databases">
        <authorList>
            <person name="Muzny D."/>
            <person name="Qin X."/>
            <person name="Deng J."/>
            <person name="Jiang H."/>
            <person name="Liu Y."/>
            <person name="Qu J."/>
            <person name="Song X.-Z."/>
            <person name="Zhang L."/>
            <person name="Thornton R."/>
            <person name="Coyle M."/>
            <person name="Francisco L."/>
            <person name="Jackson L."/>
            <person name="Javaid M."/>
            <person name="Korchina V."/>
            <person name="Kovar C."/>
            <person name="Mata R."/>
            <person name="Mathew T."/>
            <person name="Ngo R."/>
            <person name="Nguyen L."/>
            <person name="Nguyen N."/>
            <person name="Okwuonu G."/>
            <person name="Ongeri F."/>
            <person name="Pham C."/>
            <person name="Simmons D."/>
            <person name="Wilczek-Boney K."/>
            <person name="Hale W."/>
            <person name="Jakkamsetti A."/>
            <person name="Pham P."/>
            <person name="Ruth R."/>
            <person name="San Lucas F."/>
            <person name="Warren J."/>
            <person name="Zhang J."/>
            <person name="Zhao Z."/>
            <person name="Zhou C."/>
            <person name="Zhu D."/>
            <person name="Lee S."/>
            <person name="Bess C."/>
            <person name="Blankenburg K."/>
            <person name="Forbes L."/>
            <person name="Fu Q."/>
            <person name="Gubbala S."/>
            <person name="Hirani K."/>
            <person name="Jayaseelan J.C."/>
            <person name="Lara F."/>
            <person name="Munidasa M."/>
            <person name="Palculict T."/>
            <person name="Patil S."/>
            <person name="Pu L.-L."/>
            <person name="Saada N."/>
            <person name="Tang L."/>
            <person name="Weissenberger G."/>
            <person name="Zhu Y."/>
            <person name="Hemphill L."/>
            <person name="Shang Y."/>
            <person name="Youmans B."/>
            <person name="Ayvaz T."/>
            <person name="Ross M."/>
            <person name="Santibanez J."/>
            <person name="Aqrawi P."/>
            <person name="Gross S."/>
            <person name="Joshi V."/>
            <person name="Fowler G."/>
            <person name="Nazareth L."/>
            <person name="Reid J."/>
            <person name="Worley K."/>
            <person name="Petrosino J."/>
            <person name="Highlander S."/>
            <person name="Gibbs R."/>
        </authorList>
    </citation>
    <scope>NUCLEOTIDE SEQUENCE [LARGE SCALE GENOMIC DNA]</scope>
    <source>
        <strain evidence="16 17">ATCC 25976</strain>
    </source>
</reference>
<comment type="function">
    <text evidence="7 14">Catalyzes the formation of sulfite from adenosine 5'-phosphosulfate (APS) using thioredoxin as an electron donor.</text>
</comment>
<keyword evidence="6 14" id="KW-0411">Iron-sulfur</keyword>
<dbReference type="EMBL" id="AEVG01000043">
    <property type="protein sequence ID" value="EFX92328.1"/>
    <property type="molecule type" value="Genomic_DNA"/>
</dbReference>
<organism evidence="16 17">
    <name type="scientific">Actinobacillus ureae ATCC 25976</name>
    <dbReference type="NCBI Taxonomy" id="887324"/>
    <lineage>
        <taxon>Bacteria</taxon>
        <taxon>Pseudomonadati</taxon>
        <taxon>Pseudomonadota</taxon>
        <taxon>Gammaproteobacteria</taxon>
        <taxon>Pasteurellales</taxon>
        <taxon>Pasteurellaceae</taxon>
        <taxon>Actinobacillus</taxon>
    </lineage>
</organism>
<evidence type="ECO:0000256" key="5">
    <source>
        <dbReference type="ARBA" id="ARBA00023004"/>
    </source>
</evidence>
<feature type="binding site" evidence="14">
    <location>
        <position position="143"/>
    </location>
    <ligand>
        <name>[4Fe-4S] cluster</name>
        <dbReference type="ChEBI" id="CHEBI:49883"/>
    </ligand>
</feature>
<dbReference type="NCBIfam" id="TIGR02055">
    <property type="entry name" value="APS_reductase"/>
    <property type="match status" value="1"/>
</dbReference>
<keyword evidence="17" id="KW-1185">Reference proteome</keyword>
<evidence type="ECO:0000313" key="17">
    <source>
        <dbReference type="Proteomes" id="UP000005467"/>
    </source>
</evidence>
<evidence type="ECO:0000256" key="4">
    <source>
        <dbReference type="ARBA" id="ARBA00023002"/>
    </source>
</evidence>
<dbReference type="GO" id="GO:0051539">
    <property type="term" value="F:4 iron, 4 sulfur cluster binding"/>
    <property type="evidence" value="ECO:0007669"/>
    <property type="project" value="UniProtKB-UniRule"/>
</dbReference>
<dbReference type="PIRSF" id="PIRSF000857">
    <property type="entry name" value="PAPS_reductase"/>
    <property type="match status" value="1"/>
</dbReference>
<sequence length="258" mass="30177">MSFLRPNLWQIPTPSEADFANLSQKETALYQRIQQISQKETALYQRIQQISQQHRNAKFASSLAVEDMLITDVIAKSQANITVFTLETGRLNPETLALVDKVKTYYPNLNFQLYYPDAQKAAEYDRQKGKFAFYESMELRRECCFIRKIEPLNRALQDADAWLTGQRREQSVTRTELALHAQDTSRGIDKYNPIFDWSELEVWAYILKYQIPYNELYKQGFPSIGCEPCTRPVKAGEDIRAGRWWWENKDSKECGLHK</sequence>
<dbReference type="PANTHER" id="PTHR46482">
    <property type="entry name" value="5'-ADENYLYLSULFATE REDUCTASE 3, CHLOROPLASTIC"/>
    <property type="match status" value="1"/>
</dbReference>
<dbReference type="GO" id="GO:0043866">
    <property type="term" value="F:adenylyl-sulfate reductase (thioredoxin) activity"/>
    <property type="evidence" value="ECO:0007669"/>
    <property type="project" value="UniProtKB-EC"/>
</dbReference>
<evidence type="ECO:0000256" key="12">
    <source>
        <dbReference type="ARBA" id="ARBA00032041"/>
    </source>
</evidence>
<dbReference type="Gene3D" id="3.40.50.620">
    <property type="entry name" value="HUPs"/>
    <property type="match status" value="1"/>
</dbReference>
<evidence type="ECO:0000256" key="3">
    <source>
        <dbReference type="ARBA" id="ARBA00022723"/>
    </source>
</evidence>
<evidence type="ECO:0000259" key="15">
    <source>
        <dbReference type="Pfam" id="PF01507"/>
    </source>
</evidence>
<comment type="pathway">
    <text evidence="8 14">Sulfur metabolism; hydrogen sulfide biosynthesis; sulfite from sulfate.</text>
</comment>
<dbReference type="InterPro" id="IPR004511">
    <property type="entry name" value="PAPS/APS_Rdtase"/>
</dbReference>
<evidence type="ECO:0000256" key="7">
    <source>
        <dbReference type="ARBA" id="ARBA00024298"/>
    </source>
</evidence>
<dbReference type="GO" id="GO:0019379">
    <property type="term" value="P:sulfate assimilation, phosphoadenylyl sulfate reduction by phosphoadenylyl-sulfate reductase (thioredoxin)"/>
    <property type="evidence" value="ECO:0007669"/>
    <property type="project" value="UniProtKB-UniRule"/>
</dbReference>
<evidence type="ECO:0000256" key="11">
    <source>
        <dbReference type="ARBA" id="ARBA00030894"/>
    </source>
</evidence>
<feature type="binding site" evidence="14">
    <location>
        <position position="229"/>
    </location>
    <ligand>
        <name>[4Fe-4S] cluster</name>
        <dbReference type="ChEBI" id="CHEBI:49883"/>
    </ligand>
</feature>
<dbReference type="PANTHER" id="PTHR46482:SF9">
    <property type="entry name" value="5'-ADENYLYLSULFATE REDUCTASE 1, CHLOROPLASTIC"/>
    <property type="match status" value="1"/>
</dbReference>
<dbReference type="HAMAP" id="MF_00063">
    <property type="entry name" value="CysH"/>
    <property type="match status" value="1"/>
</dbReference>
<protein>
    <recommendedName>
        <fullName evidence="10 14">Adenosine 5'-phosphosulfate reductase</fullName>
        <shortName evidence="14">APS reductase</shortName>
        <ecNumber evidence="9 14">1.8.4.10</ecNumber>
    </recommendedName>
    <alternativeName>
        <fullName evidence="12 14">5'-adenylylsulfate reductase</fullName>
    </alternativeName>
    <alternativeName>
        <fullName evidence="11 14">Thioredoxin-dependent 5'-adenylylsulfate reductase</fullName>
    </alternativeName>
</protein>
<dbReference type="Proteomes" id="UP000005467">
    <property type="component" value="Unassembled WGS sequence"/>
</dbReference>
<name>E8KFJ3_9PAST</name>
<evidence type="ECO:0000256" key="1">
    <source>
        <dbReference type="ARBA" id="ARBA00009732"/>
    </source>
</evidence>
<keyword evidence="5 14" id="KW-0408">Iron</keyword>
<feature type="binding site" evidence="14">
    <location>
        <position position="144"/>
    </location>
    <ligand>
        <name>[4Fe-4S] cluster</name>
        <dbReference type="ChEBI" id="CHEBI:49883"/>
    </ligand>
</feature>
<dbReference type="GO" id="GO:0019344">
    <property type="term" value="P:cysteine biosynthetic process"/>
    <property type="evidence" value="ECO:0007669"/>
    <property type="project" value="InterPro"/>
</dbReference>
<accession>E8KFJ3</accession>
<comment type="cofactor">
    <cofactor evidence="14">
        <name>[4Fe-4S] cluster</name>
        <dbReference type="ChEBI" id="CHEBI:49883"/>
    </cofactor>
    <text evidence="14">Binds 1 [4Fe-4S] cluster per subunit.</text>
</comment>
<dbReference type="NCBIfam" id="TIGR00434">
    <property type="entry name" value="cysH"/>
    <property type="match status" value="1"/>
</dbReference>
<dbReference type="GO" id="GO:0046872">
    <property type="term" value="F:metal ion binding"/>
    <property type="evidence" value="ECO:0007669"/>
    <property type="project" value="UniProtKB-KW"/>
</dbReference>
<comment type="caution">
    <text evidence="16">The sequence shown here is derived from an EMBL/GenBank/DDBJ whole genome shotgun (WGS) entry which is preliminary data.</text>
</comment>
<proteinExistence type="inferred from homology"/>
<dbReference type="HOGENOM" id="CLU_044089_1_0_6"/>
<dbReference type="AlphaFoldDB" id="E8KFJ3"/>
<dbReference type="SUPFAM" id="SSF52402">
    <property type="entry name" value="Adenine nucleotide alpha hydrolases-like"/>
    <property type="match status" value="1"/>
</dbReference>
<feature type="domain" description="Phosphoadenosine phosphosulphate reductase" evidence="15">
    <location>
        <begin position="59"/>
        <end position="232"/>
    </location>
</feature>
<feature type="active site" description="Nucleophile; cysteine thiosulfonate intermediate" evidence="14">
    <location>
        <position position="254"/>
    </location>
</feature>
<keyword evidence="3 14" id="KW-0479">Metal-binding</keyword>
<evidence type="ECO:0000313" key="16">
    <source>
        <dbReference type="EMBL" id="EFX92328.1"/>
    </source>
</evidence>
<evidence type="ECO:0000256" key="10">
    <source>
        <dbReference type="ARBA" id="ARBA00029514"/>
    </source>
</evidence>
<evidence type="ECO:0000256" key="13">
    <source>
        <dbReference type="ARBA" id="ARBA00048441"/>
    </source>
</evidence>
<evidence type="ECO:0000256" key="9">
    <source>
        <dbReference type="ARBA" id="ARBA00024386"/>
    </source>
</evidence>
<feature type="binding site" evidence="14">
    <location>
        <position position="226"/>
    </location>
    <ligand>
        <name>[4Fe-4S] cluster</name>
        <dbReference type="ChEBI" id="CHEBI:49883"/>
    </ligand>
</feature>
<keyword evidence="2 14" id="KW-0963">Cytoplasm</keyword>
<dbReference type="EC" id="1.8.4.10" evidence="9 14"/>
<dbReference type="InterPro" id="IPR011798">
    <property type="entry name" value="APS_reductase"/>
</dbReference>
<dbReference type="InterPro" id="IPR002500">
    <property type="entry name" value="PAPS_reduct_dom"/>
</dbReference>
<keyword evidence="4 14" id="KW-0560">Oxidoreductase</keyword>
<evidence type="ECO:0000256" key="6">
    <source>
        <dbReference type="ARBA" id="ARBA00023014"/>
    </source>
</evidence>
<dbReference type="CDD" id="cd23945">
    <property type="entry name" value="PAPS_reductase"/>
    <property type="match status" value="1"/>
</dbReference>
<evidence type="ECO:0000256" key="14">
    <source>
        <dbReference type="HAMAP-Rule" id="MF_00063"/>
    </source>
</evidence>
<evidence type="ECO:0000256" key="8">
    <source>
        <dbReference type="ARBA" id="ARBA00024327"/>
    </source>
</evidence>
<dbReference type="InterPro" id="IPR014729">
    <property type="entry name" value="Rossmann-like_a/b/a_fold"/>
</dbReference>
<evidence type="ECO:0000256" key="2">
    <source>
        <dbReference type="ARBA" id="ARBA00022490"/>
    </source>
</evidence>
<dbReference type="GO" id="GO:0070814">
    <property type="term" value="P:hydrogen sulfide biosynthetic process"/>
    <property type="evidence" value="ECO:0007669"/>
    <property type="project" value="UniProtKB-UniRule"/>
</dbReference>
<dbReference type="RefSeq" id="WP_005622062.1">
    <property type="nucleotide sequence ID" value="NZ_GL831080.1"/>
</dbReference>
<dbReference type="GO" id="GO:0004604">
    <property type="term" value="F:phosphoadenylyl-sulfate reductase (thioredoxin) activity"/>
    <property type="evidence" value="ECO:0007669"/>
    <property type="project" value="UniProtKB-UniRule"/>
</dbReference>
<dbReference type="GO" id="GO:0005737">
    <property type="term" value="C:cytoplasm"/>
    <property type="evidence" value="ECO:0007669"/>
    <property type="project" value="UniProtKB-SubCell"/>
</dbReference>
<comment type="catalytic activity">
    <reaction evidence="13 14">
        <text>[thioredoxin]-disulfide + sulfite + AMP + 2 H(+) = adenosine 5'-phosphosulfate + [thioredoxin]-dithiol</text>
        <dbReference type="Rhea" id="RHEA:21976"/>
        <dbReference type="Rhea" id="RHEA-COMP:10698"/>
        <dbReference type="Rhea" id="RHEA-COMP:10700"/>
        <dbReference type="ChEBI" id="CHEBI:15378"/>
        <dbReference type="ChEBI" id="CHEBI:17359"/>
        <dbReference type="ChEBI" id="CHEBI:29950"/>
        <dbReference type="ChEBI" id="CHEBI:50058"/>
        <dbReference type="ChEBI" id="CHEBI:58243"/>
        <dbReference type="ChEBI" id="CHEBI:456215"/>
        <dbReference type="EC" id="1.8.4.10"/>
    </reaction>
</comment>
<comment type="similarity">
    <text evidence="1 14">Belongs to the PAPS reductase family. CysH subfamily.</text>
</comment>
<dbReference type="Pfam" id="PF01507">
    <property type="entry name" value="PAPS_reduct"/>
    <property type="match status" value="1"/>
</dbReference>